<dbReference type="Proteomes" id="UP001501510">
    <property type="component" value="Unassembled WGS sequence"/>
</dbReference>
<keyword evidence="6 9" id="KW-0029">Amino-acid transport</keyword>
<dbReference type="EMBL" id="BAAACG010000008">
    <property type="protein sequence ID" value="GAA0739336.1"/>
    <property type="molecule type" value="Genomic_DNA"/>
</dbReference>
<keyword evidence="8 9" id="KW-0472">Membrane</keyword>
<evidence type="ECO:0000313" key="11">
    <source>
        <dbReference type="Proteomes" id="UP001501510"/>
    </source>
</evidence>
<evidence type="ECO:0000256" key="4">
    <source>
        <dbReference type="ARBA" id="ARBA00022475"/>
    </source>
</evidence>
<proteinExistence type="inferred from homology"/>
<dbReference type="RefSeq" id="WP_343760912.1">
    <property type="nucleotide sequence ID" value="NZ_BAAACG010000008.1"/>
</dbReference>
<sequence>MEKRSASKDYVIIGFALFAMFFGAGNLIFPPYLGKMAGSKVFPAMLGFLISGVGLPLAGIIACAKINGTFTDIAGRVGKKFAIFANTAIIICIGPMLAVPRTAATTHELAIQPNLPNVSPVITVVIFFVIALSFVLRPSRIVDYIGKFLTPALLILLCIIIVKGIISPLGPIIHTNIEGAFSKSLLEGYQTMDGMGSAVMATIVIMDVRSRGYKSNKAVVKVASKAAIIAALGLGLVYGGLMFLGSQTAAILPKDMPRTALVIEIVRRDLGNIGPIILGIAVGLACLTTAIALITTAANYFSDLSEGKVSYNAVAIIVTVISAVFGTFGVEKIIQIAVPILQILYPISIILVVITLAGKVVKSNKVVRVTIYATLIVSILDTINSISSGSIEFIKSIIEFMPLASSGFSWLVPSVIVFLISSIIYRKDVTELEVENI</sequence>
<dbReference type="NCBIfam" id="TIGR00796">
    <property type="entry name" value="livcs"/>
    <property type="match status" value="1"/>
</dbReference>
<feature type="transmembrane region" description="Helical" evidence="9">
    <location>
        <begin position="81"/>
        <end position="98"/>
    </location>
</feature>
<feature type="transmembrane region" description="Helical" evidence="9">
    <location>
        <begin position="12"/>
        <end position="29"/>
    </location>
</feature>
<evidence type="ECO:0000256" key="7">
    <source>
        <dbReference type="ARBA" id="ARBA00022989"/>
    </source>
</evidence>
<dbReference type="Gene3D" id="1.10.4160.10">
    <property type="entry name" value="Hydantoin permease"/>
    <property type="match status" value="1"/>
</dbReference>
<evidence type="ECO:0000256" key="5">
    <source>
        <dbReference type="ARBA" id="ARBA00022692"/>
    </source>
</evidence>
<feature type="transmembrane region" description="Helical" evidence="9">
    <location>
        <begin position="148"/>
        <end position="169"/>
    </location>
</feature>
<keyword evidence="4" id="KW-1003">Cell membrane</keyword>
<evidence type="ECO:0000256" key="8">
    <source>
        <dbReference type="ARBA" id="ARBA00023136"/>
    </source>
</evidence>
<dbReference type="Pfam" id="PF05525">
    <property type="entry name" value="Branch_AA_trans"/>
    <property type="match status" value="1"/>
</dbReference>
<evidence type="ECO:0000256" key="3">
    <source>
        <dbReference type="ARBA" id="ARBA00022448"/>
    </source>
</evidence>
<name>A0ABN1JGH2_9CLOT</name>
<keyword evidence="7 9" id="KW-1133">Transmembrane helix</keyword>
<reference evidence="10 11" key="1">
    <citation type="journal article" date="2019" name="Int. J. Syst. Evol. Microbiol.">
        <title>The Global Catalogue of Microorganisms (GCM) 10K type strain sequencing project: providing services to taxonomists for standard genome sequencing and annotation.</title>
        <authorList>
            <consortium name="The Broad Institute Genomics Platform"/>
            <consortium name="The Broad Institute Genome Sequencing Center for Infectious Disease"/>
            <person name="Wu L."/>
            <person name="Ma J."/>
        </authorList>
    </citation>
    <scope>NUCLEOTIDE SEQUENCE [LARGE SCALE GENOMIC DNA]</scope>
    <source>
        <strain evidence="10 11">JCM 1407</strain>
    </source>
</reference>
<comment type="subcellular location">
    <subcellularLocation>
        <location evidence="1 9">Cell membrane</location>
        <topology evidence="1 9">Multi-pass membrane protein</topology>
    </subcellularLocation>
</comment>
<feature type="transmembrane region" description="Helical" evidence="9">
    <location>
        <begin position="309"/>
        <end position="330"/>
    </location>
</feature>
<keyword evidence="3 9" id="KW-0813">Transport</keyword>
<feature type="transmembrane region" description="Helical" evidence="9">
    <location>
        <begin position="336"/>
        <end position="357"/>
    </location>
</feature>
<feature type="transmembrane region" description="Helical" evidence="9">
    <location>
        <begin position="41"/>
        <end position="61"/>
    </location>
</feature>
<dbReference type="PANTHER" id="PTHR30588:SF0">
    <property type="entry name" value="BRANCHED-CHAIN AMINO ACID PERMEASE BRNQ"/>
    <property type="match status" value="1"/>
</dbReference>
<gene>
    <name evidence="10" type="primary">brnQ_2</name>
    <name evidence="10" type="ORF">GCM10008906_17970</name>
</gene>
<comment type="function">
    <text evidence="9">Component of the transport system for branched-chain amino acids.</text>
</comment>
<evidence type="ECO:0000256" key="6">
    <source>
        <dbReference type="ARBA" id="ARBA00022970"/>
    </source>
</evidence>
<dbReference type="PANTHER" id="PTHR30588">
    <property type="entry name" value="BRANCHED-CHAIN AMINO ACID TRANSPORT SYSTEM 2 CARRIER PROTEIN"/>
    <property type="match status" value="1"/>
</dbReference>
<evidence type="ECO:0000256" key="9">
    <source>
        <dbReference type="RuleBase" id="RU362122"/>
    </source>
</evidence>
<organism evidence="10 11">
    <name type="scientific">Clostridium oceanicum</name>
    <dbReference type="NCBI Taxonomy" id="1543"/>
    <lineage>
        <taxon>Bacteria</taxon>
        <taxon>Bacillati</taxon>
        <taxon>Bacillota</taxon>
        <taxon>Clostridia</taxon>
        <taxon>Eubacteriales</taxon>
        <taxon>Clostridiaceae</taxon>
        <taxon>Clostridium</taxon>
    </lineage>
</organism>
<feature type="transmembrane region" description="Helical" evidence="9">
    <location>
        <begin position="407"/>
        <end position="425"/>
    </location>
</feature>
<dbReference type="InterPro" id="IPR004685">
    <property type="entry name" value="Brnchd-chn_aa_trnsp_Livcs"/>
</dbReference>
<evidence type="ECO:0000256" key="1">
    <source>
        <dbReference type="ARBA" id="ARBA00004651"/>
    </source>
</evidence>
<feature type="transmembrane region" description="Helical" evidence="9">
    <location>
        <begin position="227"/>
        <end position="253"/>
    </location>
</feature>
<comment type="similarity">
    <text evidence="2 9">Belongs to the branched chain amino acid transporter family.</text>
</comment>
<feature type="transmembrane region" description="Helical" evidence="9">
    <location>
        <begin position="189"/>
        <end position="206"/>
    </location>
</feature>
<protein>
    <recommendedName>
        <fullName evidence="9">Branched-chain amino acid transport system carrier protein</fullName>
    </recommendedName>
</protein>
<evidence type="ECO:0000313" key="10">
    <source>
        <dbReference type="EMBL" id="GAA0739336.1"/>
    </source>
</evidence>
<feature type="transmembrane region" description="Helical" evidence="9">
    <location>
        <begin position="118"/>
        <end position="136"/>
    </location>
</feature>
<feature type="transmembrane region" description="Helical" evidence="9">
    <location>
        <begin position="369"/>
        <end position="387"/>
    </location>
</feature>
<keyword evidence="5 9" id="KW-0812">Transmembrane</keyword>
<evidence type="ECO:0000256" key="2">
    <source>
        <dbReference type="ARBA" id="ARBA00008540"/>
    </source>
</evidence>
<accession>A0ABN1JGH2</accession>
<feature type="transmembrane region" description="Helical" evidence="9">
    <location>
        <begin position="273"/>
        <end position="297"/>
    </location>
</feature>
<comment type="caution">
    <text evidence="10">The sequence shown here is derived from an EMBL/GenBank/DDBJ whole genome shotgun (WGS) entry which is preliminary data.</text>
</comment>
<keyword evidence="11" id="KW-1185">Reference proteome</keyword>